<accession>A0AAV8RC41</accession>
<protein>
    <submittedName>
        <fullName evidence="1">Uncharacterized protein</fullName>
    </submittedName>
</protein>
<gene>
    <name evidence="1" type="ORF">OPV22_007895</name>
</gene>
<dbReference type="AlphaFoldDB" id="A0AAV8RC41"/>
<comment type="caution">
    <text evidence="1">The sequence shown here is derived from an EMBL/GenBank/DDBJ whole genome shotgun (WGS) entry which is preliminary data.</text>
</comment>
<dbReference type="Proteomes" id="UP001222027">
    <property type="component" value="Unassembled WGS sequence"/>
</dbReference>
<name>A0AAV8RC41_ENSVE</name>
<evidence type="ECO:0000313" key="1">
    <source>
        <dbReference type="EMBL" id="KAJ8497343.1"/>
    </source>
</evidence>
<organism evidence="1 2">
    <name type="scientific">Ensete ventricosum</name>
    <name type="common">Abyssinian banana</name>
    <name type="synonym">Musa ensete</name>
    <dbReference type="NCBI Taxonomy" id="4639"/>
    <lineage>
        <taxon>Eukaryota</taxon>
        <taxon>Viridiplantae</taxon>
        <taxon>Streptophyta</taxon>
        <taxon>Embryophyta</taxon>
        <taxon>Tracheophyta</taxon>
        <taxon>Spermatophyta</taxon>
        <taxon>Magnoliopsida</taxon>
        <taxon>Liliopsida</taxon>
        <taxon>Zingiberales</taxon>
        <taxon>Musaceae</taxon>
        <taxon>Ensete</taxon>
    </lineage>
</organism>
<dbReference type="EMBL" id="JAQQAF010000003">
    <property type="protein sequence ID" value="KAJ8497343.1"/>
    <property type="molecule type" value="Genomic_DNA"/>
</dbReference>
<proteinExistence type="predicted"/>
<sequence>MSASFRSIPPPWPPPLPWLVLVPELNQESGLAVSKGYEPTKRRGFNIKLRKASSTGALETVGRRTHDSRKIYYIIMCFTRKSYAAIMRATSNVSFPLTGQDGTSSNGQDLR</sequence>
<evidence type="ECO:0000313" key="2">
    <source>
        <dbReference type="Proteomes" id="UP001222027"/>
    </source>
</evidence>
<reference evidence="1 2" key="1">
    <citation type="submission" date="2022-12" db="EMBL/GenBank/DDBJ databases">
        <title>Chromosome-scale assembly of the Ensete ventricosum genome.</title>
        <authorList>
            <person name="Dussert Y."/>
            <person name="Stocks J."/>
            <person name="Wendawek A."/>
            <person name="Woldeyes F."/>
            <person name="Nichols R.A."/>
            <person name="Borrell J.S."/>
        </authorList>
    </citation>
    <scope>NUCLEOTIDE SEQUENCE [LARGE SCALE GENOMIC DNA]</scope>
    <source>
        <strain evidence="2">cv. Maze</strain>
        <tissue evidence="1">Seeds</tissue>
    </source>
</reference>
<keyword evidence="2" id="KW-1185">Reference proteome</keyword>